<keyword evidence="2" id="KW-1185">Reference proteome</keyword>
<name>A0ACC2SX10_9FUNG</name>
<dbReference type="EMBL" id="QTSX02004272">
    <property type="protein sequence ID" value="KAJ9066938.1"/>
    <property type="molecule type" value="Genomic_DNA"/>
</dbReference>
<reference evidence="1" key="1">
    <citation type="submission" date="2022-04" db="EMBL/GenBank/DDBJ databases">
        <title>Genome of the entomopathogenic fungus Entomophthora muscae.</title>
        <authorList>
            <person name="Elya C."/>
            <person name="Lovett B.R."/>
            <person name="Lee E."/>
            <person name="Macias A.M."/>
            <person name="Hajek A.E."/>
            <person name="De Bivort B.L."/>
            <person name="Kasson M.T."/>
            <person name="De Fine Licht H.H."/>
            <person name="Stajich J.E."/>
        </authorList>
    </citation>
    <scope>NUCLEOTIDE SEQUENCE</scope>
    <source>
        <strain evidence="1">Berkeley</strain>
    </source>
</reference>
<sequence length="546" mass="62895">MVWFRRSILHFAHKGAVAAHAARWHTYQASHRTFPPQQDVLKEWEKANQLRNRESLNDKERRWSELKHLILQARSSGLNQLDLKIINDIFNKTYGENVSPGWLSIIFNTFPKASKFLAASIDKLVISESFLALPPESINQSLLEVGDYRWDPESIGNTVFKDCPQNKYQDILSQLNYKKIPIEPPCPVRTNERLLALIEEFKIPQDVLKLKLELVTSIIQTIKQYSGPQNRVFLTGSFKNETALNFSDVDIKIHNSQNETYAKWLERLPLHLNKHGLSNYIVINSPRRRVPLIRCQHKKLKLDVDIVYKKDHSSVTTKLFKTYALLHPTVRNTLLLLKIWAHSRKINDAFYSSMNSTSLLASLLAYLISVGVVPNIQSVCRSHEKVLGEFSEGVPLVSGFANRSKVCTICRGNLPVAKQNLEWYFNDKLQLYLDPSINEYTLLLGYFKFMTQTFHRSHHAISMQAGGLISLDSIFHKPGGLTITDPFDLHDNLARATNPKSAQVIIWEMRRAEHLLQTANMMDAFSAYVEFPYPMYVEYDIYPRNL</sequence>
<gene>
    <name evidence="1" type="ORF">DSO57_1004701</name>
</gene>
<evidence type="ECO:0000313" key="2">
    <source>
        <dbReference type="Proteomes" id="UP001165960"/>
    </source>
</evidence>
<organism evidence="1 2">
    <name type="scientific">Entomophthora muscae</name>
    <dbReference type="NCBI Taxonomy" id="34485"/>
    <lineage>
        <taxon>Eukaryota</taxon>
        <taxon>Fungi</taxon>
        <taxon>Fungi incertae sedis</taxon>
        <taxon>Zoopagomycota</taxon>
        <taxon>Entomophthoromycotina</taxon>
        <taxon>Entomophthoromycetes</taxon>
        <taxon>Entomophthorales</taxon>
        <taxon>Entomophthoraceae</taxon>
        <taxon>Entomophthora</taxon>
    </lineage>
</organism>
<protein>
    <submittedName>
        <fullName evidence="1">Uncharacterized protein</fullName>
    </submittedName>
</protein>
<accession>A0ACC2SX10</accession>
<dbReference type="Proteomes" id="UP001165960">
    <property type="component" value="Unassembled WGS sequence"/>
</dbReference>
<comment type="caution">
    <text evidence="1">The sequence shown here is derived from an EMBL/GenBank/DDBJ whole genome shotgun (WGS) entry which is preliminary data.</text>
</comment>
<proteinExistence type="predicted"/>
<evidence type="ECO:0000313" key="1">
    <source>
        <dbReference type="EMBL" id="KAJ9066938.1"/>
    </source>
</evidence>